<feature type="region of interest" description="Disordered" evidence="1">
    <location>
        <begin position="52"/>
        <end position="84"/>
    </location>
</feature>
<organism evidence="2 3">
    <name type="scientific">Zizania palustris</name>
    <name type="common">Northern wild rice</name>
    <dbReference type="NCBI Taxonomy" id="103762"/>
    <lineage>
        <taxon>Eukaryota</taxon>
        <taxon>Viridiplantae</taxon>
        <taxon>Streptophyta</taxon>
        <taxon>Embryophyta</taxon>
        <taxon>Tracheophyta</taxon>
        <taxon>Spermatophyta</taxon>
        <taxon>Magnoliopsida</taxon>
        <taxon>Liliopsida</taxon>
        <taxon>Poales</taxon>
        <taxon>Poaceae</taxon>
        <taxon>BOP clade</taxon>
        <taxon>Oryzoideae</taxon>
        <taxon>Oryzeae</taxon>
        <taxon>Zizaniinae</taxon>
        <taxon>Zizania</taxon>
    </lineage>
</organism>
<feature type="region of interest" description="Disordered" evidence="1">
    <location>
        <begin position="1"/>
        <end position="29"/>
    </location>
</feature>
<evidence type="ECO:0000256" key="1">
    <source>
        <dbReference type="SAM" id="MobiDB-lite"/>
    </source>
</evidence>
<sequence length="84" mass="9588">MHHPPSYHSLTTNKRQQQQQQTKHNKIRITTFSWEEENDGERRRGLVAIAGDGLLTETTSPRQSCKENVDGEASITRMGSTHEN</sequence>
<protein>
    <submittedName>
        <fullName evidence="2">Uncharacterized protein</fullName>
    </submittedName>
</protein>
<name>A0A8J5T2A6_ZIZPA</name>
<accession>A0A8J5T2A6</accession>
<comment type="caution">
    <text evidence="2">The sequence shown here is derived from an EMBL/GenBank/DDBJ whole genome shotgun (WGS) entry which is preliminary data.</text>
</comment>
<dbReference type="AlphaFoldDB" id="A0A8J5T2A6"/>
<dbReference type="EMBL" id="JAAALK010000284">
    <property type="protein sequence ID" value="KAG8066894.1"/>
    <property type="molecule type" value="Genomic_DNA"/>
</dbReference>
<evidence type="ECO:0000313" key="3">
    <source>
        <dbReference type="Proteomes" id="UP000729402"/>
    </source>
</evidence>
<dbReference type="Proteomes" id="UP000729402">
    <property type="component" value="Unassembled WGS sequence"/>
</dbReference>
<reference evidence="2" key="2">
    <citation type="submission" date="2021-02" db="EMBL/GenBank/DDBJ databases">
        <authorList>
            <person name="Kimball J.A."/>
            <person name="Haas M.W."/>
            <person name="Macchietto M."/>
            <person name="Kono T."/>
            <person name="Duquette J."/>
            <person name="Shao M."/>
        </authorList>
    </citation>
    <scope>NUCLEOTIDE SEQUENCE</scope>
    <source>
        <tissue evidence="2">Fresh leaf tissue</tissue>
    </source>
</reference>
<keyword evidence="3" id="KW-1185">Reference proteome</keyword>
<reference evidence="2" key="1">
    <citation type="journal article" date="2021" name="bioRxiv">
        <title>Whole Genome Assembly and Annotation of Northern Wild Rice, Zizania palustris L., Supports a Whole Genome Duplication in the Zizania Genus.</title>
        <authorList>
            <person name="Haas M."/>
            <person name="Kono T."/>
            <person name="Macchietto M."/>
            <person name="Millas R."/>
            <person name="McGilp L."/>
            <person name="Shao M."/>
            <person name="Duquette J."/>
            <person name="Hirsch C.N."/>
            <person name="Kimball J."/>
        </authorList>
    </citation>
    <scope>NUCLEOTIDE SEQUENCE</scope>
    <source>
        <tissue evidence="2">Fresh leaf tissue</tissue>
    </source>
</reference>
<proteinExistence type="predicted"/>
<gene>
    <name evidence="2" type="ORF">GUJ93_ZPchr0005g14880</name>
</gene>
<evidence type="ECO:0000313" key="2">
    <source>
        <dbReference type="EMBL" id="KAG8066894.1"/>
    </source>
</evidence>